<evidence type="ECO:0000313" key="4">
    <source>
        <dbReference type="EMBL" id="PKA56981.1"/>
    </source>
</evidence>
<proteinExistence type="predicted"/>
<protein>
    <submittedName>
        <fullName evidence="4">Zinc finger protein 7</fullName>
    </submittedName>
</protein>
<reference evidence="4 5" key="1">
    <citation type="journal article" date="2017" name="Nature">
        <title>The Apostasia genome and the evolution of orchids.</title>
        <authorList>
            <person name="Zhang G.Q."/>
            <person name="Liu K.W."/>
            <person name="Li Z."/>
            <person name="Lohaus R."/>
            <person name="Hsiao Y.Y."/>
            <person name="Niu S.C."/>
            <person name="Wang J.Y."/>
            <person name="Lin Y.C."/>
            <person name="Xu Q."/>
            <person name="Chen L.J."/>
            <person name="Yoshida K."/>
            <person name="Fujiwara S."/>
            <person name="Wang Z.W."/>
            <person name="Zhang Y.Q."/>
            <person name="Mitsuda N."/>
            <person name="Wang M."/>
            <person name="Liu G.H."/>
            <person name="Pecoraro L."/>
            <person name="Huang H.X."/>
            <person name="Xiao X.J."/>
            <person name="Lin M."/>
            <person name="Wu X.Y."/>
            <person name="Wu W.L."/>
            <person name="Chen Y.Y."/>
            <person name="Chang S.B."/>
            <person name="Sakamoto S."/>
            <person name="Ohme-Takagi M."/>
            <person name="Yagi M."/>
            <person name="Zeng S.J."/>
            <person name="Shen C.Y."/>
            <person name="Yeh C.M."/>
            <person name="Luo Y.B."/>
            <person name="Tsai W.C."/>
            <person name="Van de Peer Y."/>
            <person name="Liu Z.J."/>
        </authorList>
    </citation>
    <scope>NUCLEOTIDE SEQUENCE [LARGE SCALE GENOMIC DNA]</scope>
    <source>
        <strain evidence="5">cv. Shenzhen</strain>
        <tissue evidence="4">Stem</tissue>
    </source>
</reference>
<feature type="compositionally biased region" description="Pro residues" evidence="2">
    <location>
        <begin position="1"/>
        <end position="19"/>
    </location>
</feature>
<evidence type="ECO:0000259" key="3">
    <source>
        <dbReference type="PROSITE" id="PS50157"/>
    </source>
</evidence>
<keyword evidence="1" id="KW-0862">Zinc</keyword>
<dbReference type="PANTHER" id="PTHR45730">
    <property type="entry name" value="ZINC FINGER PROTEIN JAGGED"/>
    <property type="match status" value="1"/>
</dbReference>
<dbReference type="EMBL" id="KZ451969">
    <property type="protein sequence ID" value="PKA56981.1"/>
    <property type="molecule type" value="Genomic_DNA"/>
</dbReference>
<dbReference type="AlphaFoldDB" id="A0A2I0AN55"/>
<dbReference type="InterPro" id="IPR045320">
    <property type="entry name" value="JAGGED/SL1-like"/>
</dbReference>
<keyword evidence="1" id="KW-0479">Metal-binding</keyword>
<dbReference type="STRING" id="1088818.A0A2I0AN55"/>
<dbReference type="InterPro" id="IPR013087">
    <property type="entry name" value="Znf_C2H2_type"/>
</dbReference>
<feature type="region of interest" description="Disordered" evidence="2">
    <location>
        <begin position="1"/>
        <end position="43"/>
    </location>
</feature>
<dbReference type="Gene3D" id="3.30.160.60">
    <property type="entry name" value="Classic Zinc Finger"/>
    <property type="match status" value="1"/>
</dbReference>
<dbReference type="Proteomes" id="UP000236161">
    <property type="component" value="Unassembled WGS sequence"/>
</dbReference>
<dbReference type="OrthoDB" id="1915958at2759"/>
<dbReference type="SUPFAM" id="SSF57667">
    <property type="entry name" value="beta-beta-alpha zinc fingers"/>
    <property type="match status" value="1"/>
</dbReference>
<dbReference type="PANTHER" id="PTHR45730:SF120">
    <property type="entry name" value="OS03G0786400 PROTEIN"/>
    <property type="match status" value="1"/>
</dbReference>
<dbReference type="InterPro" id="IPR036236">
    <property type="entry name" value="Znf_C2H2_sf"/>
</dbReference>
<evidence type="ECO:0000256" key="1">
    <source>
        <dbReference type="PROSITE-ProRule" id="PRU00042"/>
    </source>
</evidence>
<sequence length="178" mass="18869">MRTPAPPPLPSSPSPPPPAALDLGLSLTPAPSTSSSSTPASPPDVRLFPCLFCNKKFLKSQALGGHQNAHKKERSVTWTSYNPYLPPSPPPPPTAASFPIASHGCRASAEARKVAGLFSGCAARFAASHQPFAPAPAREAADCCETLDYLNWQRGSVSIPWEGNEEDEKGEIDLSLRL</sequence>
<dbReference type="PROSITE" id="PS00028">
    <property type="entry name" value="ZINC_FINGER_C2H2_1"/>
    <property type="match status" value="1"/>
</dbReference>
<dbReference type="GO" id="GO:0008270">
    <property type="term" value="F:zinc ion binding"/>
    <property type="evidence" value="ECO:0007669"/>
    <property type="project" value="UniProtKB-KW"/>
</dbReference>
<keyword evidence="1" id="KW-0863">Zinc-finger</keyword>
<organism evidence="4 5">
    <name type="scientific">Apostasia shenzhenica</name>
    <dbReference type="NCBI Taxonomy" id="1088818"/>
    <lineage>
        <taxon>Eukaryota</taxon>
        <taxon>Viridiplantae</taxon>
        <taxon>Streptophyta</taxon>
        <taxon>Embryophyta</taxon>
        <taxon>Tracheophyta</taxon>
        <taxon>Spermatophyta</taxon>
        <taxon>Magnoliopsida</taxon>
        <taxon>Liliopsida</taxon>
        <taxon>Asparagales</taxon>
        <taxon>Orchidaceae</taxon>
        <taxon>Apostasioideae</taxon>
        <taxon>Apostasia</taxon>
    </lineage>
</organism>
<gene>
    <name evidence="4" type="primary">ZFP7</name>
    <name evidence="4" type="ORF">AXF42_Ash002285</name>
</gene>
<feature type="compositionally biased region" description="Low complexity" evidence="2">
    <location>
        <begin position="25"/>
        <end position="39"/>
    </location>
</feature>
<accession>A0A2I0AN55</accession>
<name>A0A2I0AN55_9ASPA</name>
<feature type="domain" description="C2H2-type" evidence="3">
    <location>
        <begin position="48"/>
        <end position="75"/>
    </location>
</feature>
<evidence type="ECO:0000313" key="5">
    <source>
        <dbReference type="Proteomes" id="UP000236161"/>
    </source>
</evidence>
<keyword evidence="5" id="KW-1185">Reference proteome</keyword>
<dbReference type="PROSITE" id="PS50157">
    <property type="entry name" value="ZINC_FINGER_C2H2_2"/>
    <property type="match status" value="1"/>
</dbReference>
<evidence type="ECO:0000256" key="2">
    <source>
        <dbReference type="SAM" id="MobiDB-lite"/>
    </source>
</evidence>
<dbReference type="GO" id="GO:0003700">
    <property type="term" value="F:DNA-binding transcription factor activity"/>
    <property type="evidence" value="ECO:0007669"/>
    <property type="project" value="InterPro"/>
</dbReference>